<protein>
    <submittedName>
        <fullName evidence="1">Uncharacterized protein</fullName>
    </submittedName>
</protein>
<evidence type="ECO:0000313" key="2">
    <source>
        <dbReference type="Proteomes" id="UP000236286"/>
    </source>
</evidence>
<reference evidence="1 2" key="1">
    <citation type="submission" date="2017-10" db="EMBL/GenBank/DDBJ databases">
        <title>Genome announcement of Methylocella silvestris TVC from permafrost.</title>
        <authorList>
            <person name="Wang J."/>
            <person name="Geng K."/>
            <person name="Ul-Haque F."/>
            <person name="Crombie A.T."/>
            <person name="Street L.E."/>
            <person name="Wookey P.A."/>
            <person name="Murrell J.C."/>
            <person name="Pratscher J."/>
        </authorList>
    </citation>
    <scope>NUCLEOTIDE SEQUENCE [LARGE SCALE GENOMIC DNA]</scope>
    <source>
        <strain evidence="1 2">TVC</strain>
    </source>
</reference>
<proteinExistence type="predicted"/>
<sequence length="120" mass="13923">MERFTAIGSMRWMTRRVWLPEDDQIRCPTQFGDLSAQVSKNIEPYSSWTGRSSVPAANRPRVESRLNCGCFLSVTVINFLSPRIGENLFSYDNGRQRVDPDVNHIDTLRLFDVRRHIGHR</sequence>
<organism evidence="1 2">
    <name type="scientific">Methylocella silvestris</name>
    <dbReference type="NCBI Taxonomy" id="199596"/>
    <lineage>
        <taxon>Bacteria</taxon>
        <taxon>Pseudomonadati</taxon>
        <taxon>Pseudomonadota</taxon>
        <taxon>Alphaproteobacteria</taxon>
        <taxon>Hyphomicrobiales</taxon>
        <taxon>Beijerinckiaceae</taxon>
        <taxon>Methylocella</taxon>
    </lineage>
</organism>
<dbReference type="AlphaFoldDB" id="A0A2J7TBM8"/>
<comment type="caution">
    <text evidence="1">The sequence shown here is derived from an EMBL/GenBank/DDBJ whole genome shotgun (WGS) entry which is preliminary data.</text>
</comment>
<name>A0A2J7TBM8_METSI</name>
<accession>A0A2J7TBM8</accession>
<gene>
    <name evidence="1" type="ORF">CR492_20225</name>
</gene>
<evidence type="ECO:0000313" key="1">
    <source>
        <dbReference type="EMBL" id="PNG24168.1"/>
    </source>
</evidence>
<dbReference type="Proteomes" id="UP000236286">
    <property type="component" value="Unassembled WGS sequence"/>
</dbReference>
<dbReference type="EMBL" id="PDZR01000062">
    <property type="protein sequence ID" value="PNG24168.1"/>
    <property type="molecule type" value="Genomic_DNA"/>
</dbReference>